<proteinExistence type="predicted"/>
<reference evidence="2" key="1">
    <citation type="journal article" date="2019" name="Int. J. Syst. Evol. Microbiol.">
        <title>The Global Catalogue of Microorganisms (GCM) 10K type strain sequencing project: providing services to taxonomists for standard genome sequencing and annotation.</title>
        <authorList>
            <consortium name="The Broad Institute Genomics Platform"/>
            <consortium name="The Broad Institute Genome Sequencing Center for Infectious Disease"/>
            <person name="Wu L."/>
            <person name="Ma J."/>
        </authorList>
    </citation>
    <scope>NUCLEOTIDE SEQUENCE [LARGE SCALE GENOMIC DNA]</scope>
    <source>
        <strain evidence="2">CGMCC 4.7317</strain>
    </source>
</reference>
<evidence type="ECO:0000313" key="1">
    <source>
        <dbReference type="EMBL" id="MFC6238202.1"/>
    </source>
</evidence>
<evidence type="ECO:0008006" key="3">
    <source>
        <dbReference type="Google" id="ProtNLM"/>
    </source>
</evidence>
<dbReference type="Proteomes" id="UP001596138">
    <property type="component" value="Unassembled WGS sequence"/>
</dbReference>
<sequence>MDELTPQFLMAFLLVALALLAVNRIAAGTRAAPLAECIEHGSCSAAAQAHGRRASPAHALSPGSADLDRAERLRVAVP</sequence>
<evidence type="ECO:0000313" key="2">
    <source>
        <dbReference type="Proteomes" id="UP001596138"/>
    </source>
</evidence>
<accession>A0ABW1T0G8</accession>
<keyword evidence="2" id="KW-1185">Reference proteome</keyword>
<protein>
    <recommendedName>
        <fullName evidence="3">Secreted protein</fullName>
    </recommendedName>
</protein>
<organism evidence="1 2">
    <name type="scientific">Longivirga aurantiaca</name>
    <dbReference type="NCBI Taxonomy" id="1837743"/>
    <lineage>
        <taxon>Bacteria</taxon>
        <taxon>Bacillati</taxon>
        <taxon>Actinomycetota</taxon>
        <taxon>Actinomycetes</taxon>
        <taxon>Sporichthyales</taxon>
        <taxon>Sporichthyaceae</taxon>
        <taxon>Longivirga</taxon>
    </lineage>
</organism>
<comment type="caution">
    <text evidence="1">The sequence shown here is derived from an EMBL/GenBank/DDBJ whole genome shotgun (WGS) entry which is preliminary data.</text>
</comment>
<dbReference type="EMBL" id="JBHSTI010000008">
    <property type="protein sequence ID" value="MFC6238202.1"/>
    <property type="molecule type" value="Genomic_DNA"/>
</dbReference>
<dbReference type="RefSeq" id="WP_386766207.1">
    <property type="nucleotide sequence ID" value="NZ_JBHSTI010000008.1"/>
</dbReference>
<gene>
    <name evidence="1" type="ORF">ACFQGU_09950</name>
</gene>
<name>A0ABW1T0G8_9ACTN</name>